<keyword evidence="7" id="KW-1185">Reference proteome</keyword>
<dbReference type="AlphaFoldDB" id="A4CG10"/>
<evidence type="ECO:0000256" key="1">
    <source>
        <dbReference type="ARBA" id="ARBA00022769"/>
    </source>
</evidence>
<keyword evidence="3" id="KW-0227">DNA damage</keyword>
<evidence type="ECO:0000313" key="7">
    <source>
        <dbReference type="Proteomes" id="UP000006201"/>
    </source>
</evidence>
<dbReference type="InterPro" id="IPR036876">
    <property type="entry name" value="UVR_dom_sf"/>
</dbReference>
<keyword evidence="2" id="KW-0267">Excision nuclease</keyword>
<dbReference type="PROSITE" id="PS50165">
    <property type="entry name" value="UVRC"/>
    <property type="match status" value="1"/>
</dbReference>
<dbReference type="GO" id="GO:0006281">
    <property type="term" value="P:DNA repair"/>
    <property type="evidence" value="ECO:0007669"/>
    <property type="project" value="UniProtKB-KW"/>
</dbReference>
<feature type="domain" description="UvrC family homology region profile" evidence="5">
    <location>
        <begin position="41"/>
        <end position="130"/>
    </location>
</feature>
<evidence type="ECO:0000259" key="4">
    <source>
        <dbReference type="PROSITE" id="PS50151"/>
    </source>
</evidence>
<dbReference type="PANTHER" id="PTHR30562">
    <property type="entry name" value="UVRC/OXIDOREDUCTASE"/>
    <property type="match status" value="1"/>
</dbReference>
<feature type="domain" description="UVR" evidence="4">
    <location>
        <begin position="1"/>
        <end position="26"/>
    </location>
</feature>
<name>A4CG10_9GAMM</name>
<dbReference type="Pfam" id="PF22920">
    <property type="entry name" value="UvrC_RNaseH"/>
    <property type="match status" value="1"/>
</dbReference>
<proteinExistence type="predicted"/>
<keyword evidence="3" id="KW-0742">SOS response</keyword>
<evidence type="ECO:0000256" key="3">
    <source>
        <dbReference type="ARBA" id="ARBA00023236"/>
    </source>
</evidence>
<organism evidence="6 7">
    <name type="scientific">Pseudoalteromonas tunicata D2</name>
    <dbReference type="NCBI Taxonomy" id="87626"/>
    <lineage>
        <taxon>Bacteria</taxon>
        <taxon>Pseudomonadati</taxon>
        <taxon>Pseudomonadota</taxon>
        <taxon>Gammaproteobacteria</taxon>
        <taxon>Alteromonadales</taxon>
        <taxon>Pseudoalteromonadaceae</taxon>
        <taxon>Pseudoalteromonas</taxon>
    </lineage>
</organism>
<dbReference type="InterPro" id="IPR001943">
    <property type="entry name" value="UVR_dom"/>
</dbReference>
<keyword evidence="2" id="KW-0234">DNA repair</keyword>
<accession>A4CG10</accession>
<dbReference type="GO" id="GO:0009380">
    <property type="term" value="C:excinuclease repair complex"/>
    <property type="evidence" value="ECO:0007669"/>
    <property type="project" value="TreeGrafter"/>
</dbReference>
<evidence type="ECO:0000313" key="6">
    <source>
        <dbReference type="EMBL" id="EAR26331.1"/>
    </source>
</evidence>
<keyword evidence="1" id="KW-0228">DNA excision</keyword>
<dbReference type="PROSITE" id="PS50151">
    <property type="entry name" value="UVR"/>
    <property type="match status" value="1"/>
</dbReference>
<reference evidence="6 7" key="1">
    <citation type="submission" date="2006-02" db="EMBL/GenBank/DDBJ databases">
        <authorList>
            <person name="Moran M.A."/>
            <person name="Kjelleberg S."/>
            <person name="Egan S."/>
            <person name="Saunders N."/>
            <person name="Thomas T."/>
            <person name="Ferriera S."/>
            <person name="Johnson J."/>
            <person name="Kravitz S."/>
            <person name="Halpern A."/>
            <person name="Remington K."/>
            <person name="Beeson K."/>
            <person name="Tran B."/>
            <person name="Rogers Y.-H."/>
            <person name="Friedman R."/>
            <person name="Venter J.C."/>
        </authorList>
    </citation>
    <scope>NUCLEOTIDE SEQUENCE [LARGE SCALE GENOMIC DNA]</scope>
    <source>
        <strain evidence="6 7">D2</strain>
    </source>
</reference>
<dbReference type="Proteomes" id="UP000006201">
    <property type="component" value="Unassembled WGS sequence"/>
</dbReference>
<dbReference type="SUPFAM" id="SSF46600">
    <property type="entry name" value="C-terminal UvrC-binding domain of UvrB"/>
    <property type="match status" value="1"/>
</dbReference>
<dbReference type="InterPro" id="IPR050066">
    <property type="entry name" value="UvrABC_protein_C"/>
</dbReference>
<dbReference type="Gene3D" id="4.10.860.10">
    <property type="entry name" value="UVR domain"/>
    <property type="match status" value="1"/>
</dbReference>
<dbReference type="GO" id="GO:0009432">
    <property type="term" value="P:SOS response"/>
    <property type="evidence" value="ECO:0007669"/>
    <property type="project" value="UniProtKB-KW"/>
</dbReference>
<gene>
    <name evidence="6" type="ORF">PTD2_00041</name>
</gene>
<comment type="caution">
    <text evidence="6">The sequence shown here is derived from an EMBL/GenBank/DDBJ whole genome shotgun (WGS) entry which is preliminary data.</text>
</comment>
<dbReference type="InterPro" id="IPR001162">
    <property type="entry name" value="UvrC_RNase_H_dom"/>
</dbReference>
<protein>
    <submittedName>
        <fullName evidence="6">Excinuclease ABC subunit C</fullName>
    </submittedName>
</protein>
<sequence length="133" mass="14818">MEKASLALNFELAAKIRDQILLLRKMQEQQSVSGNFAEMDVIGYQTKNGLTAVHLLMIRDHKILGSNTFFPKIPKDSIDDEILSSFIAQYYLSVGRSSRIAKEIILPFAIADTEVLNAAISQVADKKVHLKAV</sequence>
<dbReference type="PANTHER" id="PTHR30562:SF1">
    <property type="entry name" value="UVRABC SYSTEM PROTEIN C"/>
    <property type="match status" value="1"/>
</dbReference>
<evidence type="ECO:0000259" key="5">
    <source>
        <dbReference type="PROSITE" id="PS50165"/>
    </source>
</evidence>
<dbReference type="STRING" id="87626.PTD2_00041"/>
<dbReference type="eggNOG" id="COG0322">
    <property type="taxonomic scope" value="Bacteria"/>
</dbReference>
<dbReference type="EMBL" id="AAOH01000027">
    <property type="protein sequence ID" value="EAR26331.1"/>
    <property type="molecule type" value="Genomic_DNA"/>
</dbReference>
<dbReference type="HOGENOM" id="CLU_1911150_0_0_6"/>
<feature type="non-terminal residue" evidence="6">
    <location>
        <position position="133"/>
    </location>
</feature>
<evidence type="ECO:0000256" key="2">
    <source>
        <dbReference type="ARBA" id="ARBA00022881"/>
    </source>
</evidence>
<dbReference type="GO" id="GO:0009381">
    <property type="term" value="F:excinuclease ABC activity"/>
    <property type="evidence" value="ECO:0007669"/>
    <property type="project" value="InterPro"/>
</dbReference>
<dbReference type="Pfam" id="PF02151">
    <property type="entry name" value="UVR"/>
    <property type="match status" value="1"/>
</dbReference>